<feature type="transmembrane region" description="Helical" evidence="1">
    <location>
        <begin position="6"/>
        <end position="25"/>
    </location>
</feature>
<dbReference type="Proteomes" id="UP000467305">
    <property type="component" value="Unassembled WGS sequence"/>
</dbReference>
<feature type="transmembrane region" description="Helical" evidence="1">
    <location>
        <begin position="32"/>
        <end position="56"/>
    </location>
</feature>
<sequence length="229" mass="26447">MIPNLPLYISISFILLTVYTVFMFIKSNKLSITTVAISLAWIILISILSYIGVYHFKEGDSVSRFGLIIIPTTVFIMYLLRTKTVYNNRDIRWSTALHIVRFPIELLLFQLAIREWLPVEMTYKGWNFDIIPGITAILLVVWMHYKTINRQLLIGWNIIGVCLVLFVFINGVLSQEMLYERYGYAVPNRGIAYFPIILLAGVIVPVVVYTHISDILLLIKRKTIIESLD</sequence>
<keyword evidence="1" id="KW-0472">Membrane</keyword>
<feature type="transmembrane region" description="Helical" evidence="1">
    <location>
        <begin position="193"/>
        <end position="212"/>
    </location>
</feature>
<dbReference type="OrthoDB" id="675847at2"/>
<feature type="transmembrane region" description="Helical" evidence="1">
    <location>
        <begin position="93"/>
        <end position="113"/>
    </location>
</feature>
<organism evidence="2 3">
    <name type="scientific">Tenacibaculum aiptasiae</name>
    <dbReference type="NCBI Taxonomy" id="426481"/>
    <lineage>
        <taxon>Bacteria</taxon>
        <taxon>Pseudomonadati</taxon>
        <taxon>Bacteroidota</taxon>
        <taxon>Flavobacteriia</taxon>
        <taxon>Flavobacteriales</taxon>
        <taxon>Flavobacteriaceae</taxon>
        <taxon>Tenacibaculum</taxon>
    </lineage>
</organism>
<dbReference type="RefSeq" id="WP_150899247.1">
    <property type="nucleotide sequence ID" value="NZ_WAAU01000008.1"/>
</dbReference>
<keyword evidence="3" id="KW-1185">Reference proteome</keyword>
<comment type="caution">
    <text evidence="2">The sequence shown here is derived from an EMBL/GenBank/DDBJ whole genome shotgun (WGS) entry which is preliminary data.</text>
</comment>
<evidence type="ECO:0000313" key="3">
    <source>
        <dbReference type="Proteomes" id="UP000467305"/>
    </source>
</evidence>
<proteinExistence type="predicted"/>
<name>A0A7J5ASS0_9FLAO</name>
<gene>
    <name evidence="2" type="ORF">F7018_06730</name>
</gene>
<dbReference type="AlphaFoldDB" id="A0A7J5ASS0"/>
<dbReference type="EMBL" id="WAAU01000008">
    <property type="protein sequence ID" value="KAB1160003.1"/>
    <property type="molecule type" value="Genomic_DNA"/>
</dbReference>
<accession>A0A7J5ASS0</accession>
<protein>
    <submittedName>
        <fullName evidence="2">Uncharacterized protein</fullName>
    </submittedName>
</protein>
<reference evidence="2 3" key="1">
    <citation type="submission" date="2019-09" db="EMBL/GenBank/DDBJ databases">
        <authorList>
            <person name="Cao W.R."/>
        </authorList>
    </citation>
    <scope>NUCLEOTIDE SEQUENCE [LARGE SCALE GENOMIC DNA]</scope>
    <source>
        <strain evidence="3">a4</strain>
    </source>
</reference>
<keyword evidence="1" id="KW-1133">Transmembrane helix</keyword>
<feature type="transmembrane region" description="Helical" evidence="1">
    <location>
        <begin position="152"/>
        <end position="173"/>
    </location>
</feature>
<evidence type="ECO:0000313" key="2">
    <source>
        <dbReference type="EMBL" id="KAB1160003.1"/>
    </source>
</evidence>
<keyword evidence="1" id="KW-0812">Transmembrane</keyword>
<evidence type="ECO:0000256" key="1">
    <source>
        <dbReference type="SAM" id="Phobius"/>
    </source>
</evidence>
<feature type="transmembrane region" description="Helical" evidence="1">
    <location>
        <begin position="62"/>
        <end position="81"/>
    </location>
</feature>
<feature type="transmembrane region" description="Helical" evidence="1">
    <location>
        <begin position="125"/>
        <end position="145"/>
    </location>
</feature>